<evidence type="ECO:0008006" key="4">
    <source>
        <dbReference type="Google" id="ProtNLM"/>
    </source>
</evidence>
<dbReference type="EMBL" id="BAAALD010000020">
    <property type="protein sequence ID" value="GAA1082180.1"/>
    <property type="molecule type" value="Genomic_DNA"/>
</dbReference>
<sequence>MTRILRTPPGTRALAAAALAAATLLPLGTAGAATAATAATTSNAVGVPAKGPAALSAISDGQHYVLAPQHAPDQWLGEVGWNSIVARASRLWYGNQYHHALWTARVAGDGTVELQNVDFGGSLQDDNGAVEANWGQGGTWDWTAVAGPGGTVALRNRVTGRYLALNAANVAVTAATAYFWYVVNAHM</sequence>
<organism evidence="2 3">
    <name type="scientific">Kitasatospora arboriphila</name>
    <dbReference type="NCBI Taxonomy" id="258052"/>
    <lineage>
        <taxon>Bacteria</taxon>
        <taxon>Bacillati</taxon>
        <taxon>Actinomycetota</taxon>
        <taxon>Actinomycetes</taxon>
        <taxon>Kitasatosporales</taxon>
        <taxon>Streptomycetaceae</taxon>
        <taxon>Kitasatospora</taxon>
    </lineage>
</organism>
<dbReference type="InterPro" id="IPR008999">
    <property type="entry name" value="Actin-crosslinking"/>
</dbReference>
<feature type="chain" id="PRO_5045626143" description="Ricin B lectin domain-containing protein" evidence="1">
    <location>
        <begin position="36"/>
        <end position="187"/>
    </location>
</feature>
<dbReference type="SUPFAM" id="SSF50405">
    <property type="entry name" value="Actin-crosslinking proteins"/>
    <property type="match status" value="1"/>
</dbReference>
<evidence type="ECO:0000313" key="3">
    <source>
        <dbReference type="Proteomes" id="UP001499987"/>
    </source>
</evidence>
<dbReference type="Proteomes" id="UP001499987">
    <property type="component" value="Unassembled WGS sequence"/>
</dbReference>
<feature type="signal peptide" evidence="1">
    <location>
        <begin position="1"/>
        <end position="35"/>
    </location>
</feature>
<name>A0ABN1TFV1_9ACTN</name>
<gene>
    <name evidence="2" type="ORF">GCM10009663_26380</name>
</gene>
<protein>
    <recommendedName>
        <fullName evidence="4">Ricin B lectin domain-containing protein</fullName>
    </recommendedName>
</protein>
<evidence type="ECO:0000313" key="2">
    <source>
        <dbReference type="EMBL" id="GAA1082180.1"/>
    </source>
</evidence>
<evidence type="ECO:0000256" key="1">
    <source>
        <dbReference type="SAM" id="SignalP"/>
    </source>
</evidence>
<keyword evidence="3" id="KW-1185">Reference proteome</keyword>
<keyword evidence="1" id="KW-0732">Signal</keyword>
<reference evidence="2 3" key="1">
    <citation type="journal article" date="2019" name="Int. J. Syst. Evol. Microbiol.">
        <title>The Global Catalogue of Microorganisms (GCM) 10K type strain sequencing project: providing services to taxonomists for standard genome sequencing and annotation.</title>
        <authorList>
            <consortium name="The Broad Institute Genomics Platform"/>
            <consortium name="The Broad Institute Genome Sequencing Center for Infectious Disease"/>
            <person name="Wu L."/>
            <person name="Ma J."/>
        </authorList>
    </citation>
    <scope>NUCLEOTIDE SEQUENCE [LARGE SCALE GENOMIC DNA]</scope>
    <source>
        <strain evidence="2 3">JCM 13002</strain>
    </source>
</reference>
<proteinExistence type="predicted"/>
<dbReference type="RefSeq" id="WP_344623757.1">
    <property type="nucleotide sequence ID" value="NZ_BAAALD010000020.1"/>
</dbReference>
<accession>A0ABN1TFV1</accession>
<comment type="caution">
    <text evidence="2">The sequence shown here is derived from an EMBL/GenBank/DDBJ whole genome shotgun (WGS) entry which is preliminary data.</text>
</comment>